<dbReference type="EMBL" id="NNRL01000066">
    <property type="protein sequence ID" value="OYR23011.1"/>
    <property type="molecule type" value="Genomic_DNA"/>
</dbReference>
<dbReference type="PROSITE" id="PS51318">
    <property type="entry name" value="TAT"/>
    <property type="match status" value="1"/>
</dbReference>
<sequence length="52" mass="5081">METTRRNILKGLSAGAMGTSAGLTLTALNAGAASAQTGEPIKIGFMTALSGA</sequence>
<feature type="non-terminal residue" evidence="1">
    <location>
        <position position="52"/>
    </location>
</feature>
<dbReference type="AlphaFoldDB" id="A0A256G8N5"/>
<evidence type="ECO:0000313" key="2">
    <source>
        <dbReference type="Proteomes" id="UP000216478"/>
    </source>
</evidence>
<comment type="caution">
    <text evidence="1">The sequence shown here is derived from an EMBL/GenBank/DDBJ whole genome shotgun (WGS) entry which is preliminary data.</text>
</comment>
<protein>
    <submittedName>
        <fullName evidence="1">Uncharacterized protein</fullName>
    </submittedName>
</protein>
<dbReference type="InterPro" id="IPR006311">
    <property type="entry name" value="TAT_signal"/>
</dbReference>
<accession>A0A256G8N5</accession>
<reference evidence="1 2" key="1">
    <citation type="submission" date="2017-07" db="EMBL/GenBank/DDBJ databases">
        <title>Phylogenetic study on the rhizospheric bacterium Ochrobactrum sp. A44.</title>
        <authorList>
            <person name="Krzyzanowska D.M."/>
            <person name="Ossowicki A."/>
            <person name="Rajewska M."/>
            <person name="Maciag T."/>
            <person name="Kaczynski Z."/>
            <person name="Czerwicka M."/>
            <person name="Jafra S."/>
        </authorList>
    </citation>
    <scope>NUCLEOTIDE SEQUENCE [LARGE SCALE GENOMIC DNA]</scope>
    <source>
        <strain evidence="1 2">OgA9a</strain>
    </source>
</reference>
<evidence type="ECO:0000313" key="1">
    <source>
        <dbReference type="EMBL" id="OYR23011.1"/>
    </source>
</evidence>
<proteinExistence type="predicted"/>
<gene>
    <name evidence="1" type="ORF">CEV33_4700</name>
</gene>
<name>A0A256G8N5_9HYPH</name>
<organism evidence="1 2">
    <name type="scientific">Brucella grignonensis</name>
    <dbReference type="NCBI Taxonomy" id="94627"/>
    <lineage>
        <taxon>Bacteria</taxon>
        <taxon>Pseudomonadati</taxon>
        <taxon>Pseudomonadota</taxon>
        <taxon>Alphaproteobacteria</taxon>
        <taxon>Hyphomicrobiales</taxon>
        <taxon>Brucellaceae</taxon>
        <taxon>Brucella/Ochrobactrum group</taxon>
        <taxon>Brucella</taxon>
    </lineage>
</organism>
<dbReference type="Proteomes" id="UP000216478">
    <property type="component" value="Unassembled WGS sequence"/>
</dbReference>
<keyword evidence="2" id="KW-1185">Reference proteome</keyword>